<name>A0AA38NWS9_9AGAR</name>
<feature type="signal peptide" evidence="1">
    <location>
        <begin position="1"/>
        <end position="25"/>
    </location>
</feature>
<gene>
    <name evidence="2" type="ORF">F5878DRAFT_729479</name>
</gene>
<feature type="chain" id="PRO_5041249569" description="Protein kinase domain-containing protein" evidence="1">
    <location>
        <begin position="26"/>
        <end position="282"/>
    </location>
</feature>
<dbReference type="AlphaFoldDB" id="A0AA38NWS9"/>
<keyword evidence="1" id="KW-0732">Signal</keyword>
<dbReference type="EMBL" id="MU807092">
    <property type="protein sequence ID" value="KAJ3832073.1"/>
    <property type="molecule type" value="Genomic_DNA"/>
</dbReference>
<evidence type="ECO:0000313" key="2">
    <source>
        <dbReference type="EMBL" id="KAJ3832073.1"/>
    </source>
</evidence>
<evidence type="ECO:0000256" key="1">
    <source>
        <dbReference type="SAM" id="SignalP"/>
    </source>
</evidence>
<sequence length="282" mass="31764">MLPPLANTLFGVFIALCLFGLFTHALESKATALTTSLSVRDQFKTFVNDMKKVFNPFLRKSLGNSKYLTQKGLLEQIDDNYRYTAEESKKLSRTLHLSSSDYGQCLQNQNSAKVWRMAAGSGTYEGHGRTSLIIKSLPAQKHASTLGEIKALEIVGDLVDFGTDPVQGRPTIIMKRKTGLQLYETEEYKKANYQQKKKLAMDTARLGCMKGAQDAFHKGVWHNDNHMYNILVTFEKGAVISVELIDYGEGPNFLVYGEARSPHYMSIFYDWCIRLYGTPIGF</sequence>
<evidence type="ECO:0008006" key="4">
    <source>
        <dbReference type="Google" id="ProtNLM"/>
    </source>
</evidence>
<dbReference type="Proteomes" id="UP001163846">
    <property type="component" value="Unassembled WGS sequence"/>
</dbReference>
<organism evidence="2 3">
    <name type="scientific">Lentinula raphanica</name>
    <dbReference type="NCBI Taxonomy" id="153919"/>
    <lineage>
        <taxon>Eukaryota</taxon>
        <taxon>Fungi</taxon>
        <taxon>Dikarya</taxon>
        <taxon>Basidiomycota</taxon>
        <taxon>Agaricomycotina</taxon>
        <taxon>Agaricomycetes</taxon>
        <taxon>Agaricomycetidae</taxon>
        <taxon>Agaricales</taxon>
        <taxon>Marasmiineae</taxon>
        <taxon>Omphalotaceae</taxon>
        <taxon>Lentinula</taxon>
    </lineage>
</organism>
<keyword evidence="3" id="KW-1185">Reference proteome</keyword>
<proteinExistence type="predicted"/>
<reference evidence="2" key="1">
    <citation type="submission" date="2022-08" db="EMBL/GenBank/DDBJ databases">
        <authorList>
            <consortium name="DOE Joint Genome Institute"/>
            <person name="Min B."/>
            <person name="Riley R."/>
            <person name="Sierra-Patev S."/>
            <person name="Naranjo-Ortiz M."/>
            <person name="Looney B."/>
            <person name="Konkel Z."/>
            <person name="Slot J.C."/>
            <person name="Sakamoto Y."/>
            <person name="Steenwyk J.L."/>
            <person name="Rokas A."/>
            <person name="Carro J."/>
            <person name="Camarero S."/>
            <person name="Ferreira P."/>
            <person name="Molpeceres G."/>
            <person name="Ruiz-Duenas F.J."/>
            <person name="Serrano A."/>
            <person name="Henrissat B."/>
            <person name="Drula E."/>
            <person name="Hughes K.W."/>
            <person name="Mata J.L."/>
            <person name="Ishikawa N.K."/>
            <person name="Vargas-Isla R."/>
            <person name="Ushijima S."/>
            <person name="Smith C.A."/>
            <person name="Ahrendt S."/>
            <person name="Andreopoulos W."/>
            <person name="He G."/>
            <person name="Labutti K."/>
            <person name="Lipzen A."/>
            <person name="Ng V."/>
            <person name="Sandor L."/>
            <person name="Barry K."/>
            <person name="Martinez A.T."/>
            <person name="Xiao Y."/>
            <person name="Gibbons J.G."/>
            <person name="Terashima K."/>
            <person name="Hibbett D.S."/>
            <person name="Grigoriev I.V."/>
        </authorList>
    </citation>
    <scope>NUCLEOTIDE SEQUENCE</scope>
    <source>
        <strain evidence="2">TFB9207</strain>
    </source>
</reference>
<protein>
    <recommendedName>
        <fullName evidence="4">Protein kinase domain-containing protein</fullName>
    </recommendedName>
</protein>
<evidence type="ECO:0000313" key="3">
    <source>
        <dbReference type="Proteomes" id="UP001163846"/>
    </source>
</evidence>
<comment type="caution">
    <text evidence="2">The sequence shown here is derived from an EMBL/GenBank/DDBJ whole genome shotgun (WGS) entry which is preliminary data.</text>
</comment>
<accession>A0AA38NWS9</accession>